<feature type="compositionally biased region" description="Basic and acidic residues" evidence="1">
    <location>
        <begin position="10"/>
        <end position="19"/>
    </location>
</feature>
<keyword evidence="3" id="KW-1185">Reference proteome</keyword>
<evidence type="ECO:0000256" key="1">
    <source>
        <dbReference type="SAM" id="MobiDB-lite"/>
    </source>
</evidence>
<evidence type="ECO:0000313" key="3">
    <source>
        <dbReference type="Proteomes" id="UP000002424"/>
    </source>
</evidence>
<dbReference type="EnsemblBacteria" id="ACO79607">
    <property type="protein sequence ID" value="ACO79607"/>
    <property type="gene ID" value="Avin_34580"/>
</dbReference>
<gene>
    <name evidence="2" type="ordered locus">Avin_34580</name>
</gene>
<dbReference type="HOGENOM" id="CLU_2244418_0_0_6"/>
<dbReference type="AlphaFoldDB" id="C1DQH1"/>
<organism evidence="2 3">
    <name type="scientific">Azotobacter vinelandii (strain DJ / ATCC BAA-1303)</name>
    <dbReference type="NCBI Taxonomy" id="322710"/>
    <lineage>
        <taxon>Bacteria</taxon>
        <taxon>Pseudomonadati</taxon>
        <taxon>Pseudomonadota</taxon>
        <taxon>Gammaproteobacteria</taxon>
        <taxon>Pseudomonadales</taxon>
        <taxon>Pseudomonadaceae</taxon>
        <taxon>Azotobacter</taxon>
    </lineage>
</organism>
<dbReference type="EMBL" id="CP001157">
    <property type="protein sequence ID" value="ACO79607.1"/>
    <property type="molecule type" value="Genomic_DNA"/>
</dbReference>
<name>C1DQH1_AZOVD</name>
<dbReference type="KEGG" id="avn:Avin_34580"/>
<proteinExistence type="predicted"/>
<feature type="compositionally biased region" description="Polar residues" evidence="1">
    <location>
        <begin position="62"/>
        <end position="73"/>
    </location>
</feature>
<protein>
    <submittedName>
        <fullName evidence="2">Uncharacterized protein</fullName>
    </submittedName>
</protein>
<sequence length="104" mass="11044">MMPEPGDASNDLKRIRRIADAAGGNEKGTGKRGENQGKEGRKSASPPKKEGDPRSPAHHSTRNANKTLGSNLLIQDRFLIPDGSPDQALNQGLTGVPPRRKGPA</sequence>
<accession>C1DQH1</accession>
<feature type="region of interest" description="Disordered" evidence="1">
    <location>
        <begin position="1"/>
        <end position="104"/>
    </location>
</feature>
<feature type="compositionally biased region" description="Basic and acidic residues" evidence="1">
    <location>
        <begin position="28"/>
        <end position="55"/>
    </location>
</feature>
<evidence type="ECO:0000313" key="2">
    <source>
        <dbReference type="EMBL" id="ACO79607.1"/>
    </source>
</evidence>
<dbReference type="Proteomes" id="UP000002424">
    <property type="component" value="Chromosome"/>
</dbReference>
<reference evidence="2 3" key="1">
    <citation type="journal article" date="2009" name="J. Bacteriol.">
        <title>Genome sequence of Azotobacter vinelandii, an obligate aerobe specialized to support diverse anaerobic metabolic processes.</title>
        <authorList>
            <person name="Setubal J.C."/>
            <person name="dos Santos P."/>
            <person name="Goldman B.S."/>
            <person name="Ertesvag H."/>
            <person name="Espin G."/>
            <person name="Rubio L.M."/>
            <person name="Valla S."/>
            <person name="Almeida N.F."/>
            <person name="Balasubramanian D."/>
            <person name="Cromes L."/>
            <person name="Curatti L."/>
            <person name="Du Z."/>
            <person name="Godsy E."/>
            <person name="Goodner B."/>
            <person name="Hellner-Burris K."/>
            <person name="Hernandez J.A."/>
            <person name="Houmiel K."/>
            <person name="Imperial J."/>
            <person name="Kennedy C."/>
            <person name="Larson T.J."/>
            <person name="Latreille P."/>
            <person name="Ligon L.S."/>
            <person name="Lu J."/>
            <person name="Maerk M."/>
            <person name="Miller N.M."/>
            <person name="Norton S."/>
            <person name="O'Carroll I.P."/>
            <person name="Paulsen I."/>
            <person name="Raulfs E.C."/>
            <person name="Roemer R."/>
            <person name="Rosser J."/>
            <person name="Segura D."/>
            <person name="Slater S."/>
            <person name="Stricklin S.L."/>
            <person name="Studholme D.J."/>
            <person name="Sun J."/>
            <person name="Viana C.J."/>
            <person name="Wallin E."/>
            <person name="Wang B."/>
            <person name="Wheeler C."/>
            <person name="Zhu H."/>
            <person name="Dean D.R."/>
            <person name="Dixon R."/>
            <person name="Wood D."/>
        </authorList>
    </citation>
    <scope>NUCLEOTIDE SEQUENCE [LARGE SCALE GENOMIC DNA]</scope>
    <source>
        <strain evidence="3">DJ / ATCC BAA-1303</strain>
    </source>
</reference>